<comment type="caution">
    <text evidence="1">The sequence shown here is derived from an EMBL/GenBank/DDBJ whole genome shotgun (WGS) entry which is preliminary data.</text>
</comment>
<organism evidence="1 2">
    <name type="scientific">Microcystis aeruginosa G11-04</name>
    <dbReference type="NCBI Taxonomy" id="2685956"/>
    <lineage>
        <taxon>Bacteria</taxon>
        <taxon>Bacillati</taxon>
        <taxon>Cyanobacteriota</taxon>
        <taxon>Cyanophyceae</taxon>
        <taxon>Oscillatoriophycideae</taxon>
        <taxon>Chroococcales</taxon>
        <taxon>Microcystaceae</taxon>
        <taxon>Microcystis</taxon>
    </lineage>
</organism>
<proteinExistence type="predicted"/>
<evidence type="ECO:0000313" key="1">
    <source>
        <dbReference type="EMBL" id="NCS58063.1"/>
    </source>
</evidence>
<reference evidence="1" key="1">
    <citation type="journal article" date="2019" name="Mol. Ecol.">
        <title>Genome evolution and host-microbiome shifts correspond with intraspecific niche divergence within harmful algal bloom-forming Microcystis aeruginosa.</title>
        <authorList>
            <person name="Jackrel S.L."/>
            <person name="White J.D."/>
            <person name="Evans J.T."/>
            <person name="Buffin K."/>
            <person name="Hayden K."/>
            <person name="Sarnelle O."/>
            <person name="Denef V.J."/>
        </authorList>
    </citation>
    <scope>NUCLEOTIDE SEQUENCE</scope>
    <source>
        <strain evidence="1">G11-04</strain>
    </source>
</reference>
<dbReference type="AlphaFoldDB" id="A0A966G144"/>
<protein>
    <submittedName>
        <fullName evidence="1">Uncharacterized protein</fullName>
    </submittedName>
</protein>
<accession>A0A966G144</accession>
<dbReference type="Proteomes" id="UP000799330">
    <property type="component" value="Unassembled WGS sequence"/>
</dbReference>
<sequence>MTILLANLGTSDLSIKVTVDSQNYYLPIDFLSNEPNLNKKLKDLDNERRTIWDNMYQGFNYVPNSQVYQDLGFPTQTQTVRELTKALQSSYQKESAKWHSLIRPTRIGSVIQKAVAMGASKAYIFVTNQPTSHPQDTIYLFQIIQQWVQQEYPAFELIQKELQLNLDPQNPNLEDLVLEYYYNQLNEIYLEENSSQESTILVNVKGGTLHQKTALKIQAIASDFKNLLFIDPILDLNQLLEGKSSECQLTSYWLYQRNQKYQTVKLLLQKRWDFDGARVIVKDWQETLIYLAQQVSAIASDTQKEQEKLTEILTRLDFAVSCFNLDKSALRDNEEMEHNFWLNVYTQCRIYWGLDAIANFLIRLSSFYELTLNELVIGLGGQKYLRNNNQNQDWVFVREQADQRYKVCNKFEELEQDFGGYEVTWQYKKPQITKKHTSTCKPITTQKEYPLEIIIKGKFGQGDSGAIAKLKDILKVEGVYHKKQYKLGNRYSKRNFVQTLIEIDHPDRLELWQQILASLVKLDYWFDNRNALIHSGRGVSVQTMIQQWEEDKRNWTDDKDKYKANPHKACHPNNILGEVLNIAIHTYQLLGHKLSPYVGCDENTPYYLYSQLRDEICQQLI</sequence>
<dbReference type="EMBL" id="JAADAI010000195">
    <property type="protein sequence ID" value="NCS58063.1"/>
    <property type="molecule type" value="Genomic_DNA"/>
</dbReference>
<gene>
    <name evidence="1" type="ORF">GPJ16_14445</name>
</gene>
<name>A0A966G144_MICAE</name>
<evidence type="ECO:0000313" key="2">
    <source>
        <dbReference type="Proteomes" id="UP000799330"/>
    </source>
</evidence>